<name>A0A2W5UMV9_CERSP</name>
<dbReference type="EMBL" id="QFQS01000001">
    <property type="protein sequence ID" value="PZQ99210.1"/>
    <property type="molecule type" value="Genomic_DNA"/>
</dbReference>
<reference evidence="2 3" key="1">
    <citation type="submission" date="2017-08" db="EMBL/GenBank/DDBJ databases">
        <title>Infants hospitalized years apart are colonized by the same room-sourced microbial strains.</title>
        <authorList>
            <person name="Brooks B."/>
            <person name="Olm M.R."/>
            <person name="Firek B.A."/>
            <person name="Baker R."/>
            <person name="Thomas B.C."/>
            <person name="Morowitz M.J."/>
            <person name="Banfield J.F."/>
        </authorList>
    </citation>
    <scope>NUCLEOTIDE SEQUENCE [LARGE SCALE GENOMIC DNA]</scope>
    <source>
        <strain evidence="2">S2_003_000_R2_11</strain>
    </source>
</reference>
<proteinExistence type="predicted"/>
<dbReference type="AlphaFoldDB" id="A0A2W5UMV9"/>
<sequence length="836" mass="87967">MARINKITRRDQLSDVPNIAVDTSGSLRLLAGIANEAYEFLKPGAIAKMEEQGAEAGAEMARRQMGDPRAAVSVSSMGAPSGFRGKLRNSESGGNYQAENSEGYFGAYQWGEARLADYNRATGQNITKAQFKGDADLQERAQDWHESDILSNIGDLAGRTVNGQVMDESALLGMAHLGGSTGARKYVESNGAYNPADSNGTSLSDYAARFGGSSVRVSSQSEPTVVMTPEGKVEARLYSPMSSEILQAHNAAAGIAYRSGVEVQANADLLNLSTQYAGDPSGYQAAAGQYVDQLVKDAPDMFRGELRVALGRAVGQRYLGMVEEQQRETRNRASNSNQALIERYSDTLSEAIATGSQAEIDTARGALDSALQARQSLPGLAWTPEQSFNVMADAEKRGARIVEQNAKEARDGVRSSLRTVIAAAGNGQTAADEALLDDPATWAADPDLAADAQAAVAFRDALPSFQGAPPAERKAVIEELRSRPVTDERDVKIVNAAEAANKTVTTAYESDPIAAAALYQTEKPPEIEDPSNPEEFGASLHARLQYAEKQIAGGYTASLELLSNDEAETFGALFGKETPPELKALASQTVVQALGENAARFFQEIKSNDPVTLMSGQLLARGGDPAVGMEAMRGQAMLDEGLVQKPSQATSIAAISPDTASALGQIPGAVGSEADVMAMATALYAANARGVDPTSDQAKTLMTEAVNKALGGSTNRKGEPTGGVQEVGGFPALLPPGMSGTALNEAVEGAMRFWTPLGPIAADGSAWAKAGALGAPMLEGRPLSATDFDLVQIVPVGGDMYRLQLSVNGQVLEPHPEGADNLPFIFDAKRLIEASQ</sequence>
<feature type="region of interest" description="Disordered" evidence="1">
    <location>
        <begin position="57"/>
        <end position="95"/>
    </location>
</feature>
<gene>
    <name evidence="2" type="ORF">DI533_00435</name>
</gene>
<evidence type="ECO:0000256" key="1">
    <source>
        <dbReference type="SAM" id="MobiDB-lite"/>
    </source>
</evidence>
<evidence type="ECO:0000313" key="2">
    <source>
        <dbReference type="EMBL" id="PZQ99210.1"/>
    </source>
</evidence>
<accession>A0A2W5UMV9</accession>
<organism evidence="2 3">
    <name type="scientific">Cereibacter sphaeroides</name>
    <name type="common">Rhodobacter sphaeroides</name>
    <dbReference type="NCBI Taxonomy" id="1063"/>
    <lineage>
        <taxon>Bacteria</taxon>
        <taxon>Pseudomonadati</taxon>
        <taxon>Pseudomonadota</taxon>
        <taxon>Alphaproteobacteria</taxon>
        <taxon>Rhodobacterales</taxon>
        <taxon>Paracoccaceae</taxon>
        <taxon>Cereibacter</taxon>
    </lineage>
</organism>
<comment type="caution">
    <text evidence="2">The sequence shown here is derived from an EMBL/GenBank/DDBJ whole genome shotgun (WGS) entry which is preliminary data.</text>
</comment>
<evidence type="ECO:0000313" key="3">
    <source>
        <dbReference type="Proteomes" id="UP000248975"/>
    </source>
</evidence>
<dbReference type="Proteomes" id="UP000248975">
    <property type="component" value="Unassembled WGS sequence"/>
</dbReference>
<protein>
    <submittedName>
        <fullName evidence="2">Uncharacterized protein</fullName>
    </submittedName>
</protein>